<dbReference type="InterPro" id="IPR001647">
    <property type="entry name" value="HTH_TetR"/>
</dbReference>
<dbReference type="Proteomes" id="UP000538929">
    <property type="component" value="Unassembled WGS sequence"/>
</dbReference>
<evidence type="ECO:0000313" key="6">
    <source>
        <dbReference type="Proteomes" id="UP000538929"/>
    </source>
</evidence>
<protein>
    <submittedName>
        <fullName evidence="5">TetR family transcriptional regulator</fullName>
    </submittedName>
</protein>
<evidence type="ECO:0000256" key="3">
    <source>
        <dbReference type="SAM" id="MobiDB-lite"/>
    </source>
</evidence>
<dbReference type="PROSITE" id="PS50977">
    <property type="entry name" value="HTH_TETR_2"/>
    <property type="match status" value="1"/>
</dbReference>
<feature type="region of interest" description="Disordered" evidence="3">
    <location>
        <begin position="23"/>
        <end position="45"/>
    </location>
</feature>
<organism evidence="5 6">
    <name type="scientific">Streptomyces alkaliphilus</name>
    <dbReference type="NCBI Taxonomy" id="1472722"/>
    <lineage>
        <taxon>Bacteria</taxon>
        <taxon>Bacillati</taxon>
        <taxon>Actinomycetota</taxon>
        <taxon>Actinomycetes</taxon>
        <taxon>Kitasatosporales</taxon>
        <taxon>Streptomycetaceae</taxon>
        <taxon>Streptomyces</taxon>
    </lineage>
</organism>
<feature type="DNA-binding region" description="H-T-H motif" evidence="2">
    <location>
        <begin position="67"/>
        <end position="86"/>
    </location>
</feature>
<evidence type="ECO:0000256" key="2">
    <source>
        <dbReference type="PROSITE-ProRule" id="PRU00335"/>
    </source>
</evidence>
<proteinExistence type="predicted"/>
<dbReference type="GO" id="GO:0000976">
    <property type="term" value="F:transcription cis-regulatory region binding"/>
    <property type="evidence" value="ECO:0007669"/>
    <property type="project" value="TreeGrafter"/>
</dbReference>
<dbReference type="Pfam" id="PF00440">
    <property type="entry name" value="TetR_N"/>
    <property type="match status" value="1"/>
</dbReference>
<accession>A0A7W3Y2F3</accession>
<name>A0A7W3Y2F3_9ACTN</name>
<dbReference type="Gene3D" id="1.10.357.10">
    <property type="entry name" value="Tetracycline Repressor, domain 2"/>
    <property type="match status" value="1"/>
</dbReference>
<dbReference type="InterPro" id="IPR050109">
    <property type="entry name" value="HTH-type_TetR-like_transc_reg"/>
</dbReference>
<feature type="region of interest" description="Disordered" evidence="3">
    <location>
        <begin position="216"/>
        <end position="247"/>
    </location>
</feature>
<keyword evidence="6" id="KW-1185">Reference proteome</keyword>
<feature type="compositionally biased region" description="Basic and acidic residues" evidence="3">
    <location>
        <begin position="236"/>
        <end position="247"/>
    </location>
</feature>
<sequence length="247" mass="26155">MPRGAHQNGGTFVHVRMYTRRGMGSTEQAEHRGRPAHRRARDPEGRRAAIVEAAVAVIADHGIGGTTHRLIATRAGVPLGSTTYYFPSLGDLVDAALARVADECRSTLAGWGEALAAAPDTPGPVIAGAAAGYLENRDRAIVEYDLYLAAARDERLRPLVDAWVGEMTRVVATVCDARTAGAVTALVDGALIQALVTGRPLDGDLLARSVESLITGSDSGGNLRKDAPESSRGGTHTRERKQWRSAD</sequence>
<dbReference type="InterPro" id="IPR009057">
    <property type="entry name" value="Homeodomain-like_sf"/>
</dbReference>
<evidence type="ECO:0000259" key="4">
    <source>
        <dbReference type="PROSITE" id="PS50977"/>
    </source>
</evidence>
<comment type="caution">
    <text evidence="5">The sequence shown here is derived from an EMBL/GenBank/DDBJ whole genome shotgun (WGS) entry which is preliminary data.</text>
</comment>
<evidence type="ECO:0000256" key="1">
    <source>
        <dbReference type="ARBA" id="ARBA00023125"/>
    </source>
</evidence>
<reference evidence="6" key="1">
    <citation type="submission" date="2019-10" db="EMBL/GenBank/DDBJ databases">
        <title>Streptomyces sp. nov., a novel actinobacterium isolated from alkaline environment.</title>
        <authorList>
            <person name="Golinska P."/>
        </authorList>
    </citation>
    <scope>NUCLEOTIDE SEQUENCE [LARGE SCALE GENOMIC DNA]</scope>
    <source>
        <strain evidence="6">DSM 42118</strain>
    </source>
</reference>
<dbReference type="AlphaFoldDB" id="A0A7W3Y2F3"/>
<dbReference type="PANTHER" id="PTHR30055:SF231">
    <property type="entry name" value="TRANSCRIPTIONAL REGULATORY PROTEIN (PROBABLY DEOR-FAMILY)-RELATED"/>
    <property type="match status" value="1"/>
</dbReference>
<dbReference type="PANTHER" id="PTHR30055">
    <property type="entry name" value="HTH-TYPE TRANSCRIPTIONAL REGULATOR RUTR"/>
    <property type="match status" value="1"/>
</dbReference>
<dbReference type="EMBL" id="VKHT01000443">
    <property type="protein sequence ID" value="MBB0245275.1"/>
    <property type="molecule type" value="Genomic_DNA"/>
</dbReference>
<dbReference type="SUPFAM" id="SSF46689">
    <property type="entry name" value="Homeodomain-like"/>
    <property type="match status" value="1"/>
</dbReference>
<dbReference type="Pfam" id="PF17940">
    <property type="entry name" value="TetR_C_31"/>
    <property type="match status" value="1"/>
</dbReference>
<gene>
    <name evidence="5" type="ORF">FNQ90_14475</name>
</gene>
<feature type="domain" description="HTH tetR-type" evidence="4">
    <location>
        <begin position="44"/>
        <end position="104"/>
    </location>
</feature>
<evidence type="ECO:0000313" key="5">
    <source>
        <dbReference type="EMBL" id="MBB0245275.1"/>
    </source>
</evidence>
<keyword evidence="1 2" id="KW-0238">DNA-binding</keyword>
<dbReference type="InterPro" id="IPR041583">
    <property type="entry name" value="TetR_C_31"/>
</dbReference>
<dbReference type="GO" id="GO:0003700">
    <property type="term" value="F:DNA-binding transcription factor activity"/>
    <property type="evidence" value="ECO:0007669"/>
    <property type="project" value="TreeGrafter"/>
</dbReference>